<protein>
    <recommendedName>
        <fullName evidence="2">ANTAR domain-containing protein</fullName>
    </recommendedName>
</protein>
<evidence type="ECO:0000256" key="1">
    <source>
        <dbReference type="SAM" id="MobiDB-lite"/>
    </source>
</evidence>
<evidence type="ECO:0000259" key="2">
    <source>
        <dbReference type="Pfam" id="PF03861"/>
    </source>
</evidence>
<evidence type="ECO:0000313" key="4">
    <source>
        <dbReference type="Proteomes" id="UP001501468"/>
    </source>
</evidence>
<dbReference type="Gene3D" id="1.10.10.10">
    <property type="entry name" value="Winged helix-like DNA-binding domain superfamily/Winged helix DNA-binding domain"/>
    <property type="match status" value="1"/>
</dbReference>
<sequence length="80" mass="8640">MNEWSVPGEGADEGRTCRRSPTSSGAGFDLAVALDLVMLERGLAAEEAYELMRRDAEQSGRDLHSVASDVIDLGTSRLSR</sequence>
<dbReference type="Proteomes" id="UP001501468">
    <property type="component" value="Unassembled WGS sequence"/>
</dbReference>
<dbReference type="Pfam" id="PF03861">
    <property type="entry name" value="ANTAR"/>
    <property type="match status" value="1"/>
</dbReference>
<gene>
    <name evidence="3" type="ORF">GCM10022399_19610</name>
</gene>
<feature type="region of interest" description="Disordered" evidence="1">
    <location>
        <begin position="1"/>
        <end position="26"/>
    </location>
</feature>
<organism evidence="3 4">
    <name type="scientific">Terrabacter ginsenosidimutans</name>
    <dbReference type="NCBI Taxonomy" id="490575"/>
    <lineage>
        <taxon>Bacteria</taxon>
        <taxon>Bacillati</taxon>
        <taxon>Actinomycetota</taxon>
        <taxon>Actinomycetes</taxon>
        <taxon>Micrococcales</taxon>
        <taxon>Intrasporangiaceae</taxon>
        <taxon>Terrabacter</taxon>
    </lineage>
</organism>
<dbReference type="InterPro" id="IPR005561">
    <property type="entry name" value="ANTAR"/>
</dbReference>
<comment type="caution">
    <text evidence="3">The sequence shown here is derived from an EMBL/GenBank/DDBJ whole genome shotgun (WGS) entry which is preliminary data.</text>
</comment>
<dbReference type="RefSeq" id="WP_344945040.1">
    <property type="nucleotide sequence ID" value="NZ_BAABDC010000002.1"/>
</dbReference>
<evidence type="ECO:0000313" key="3">
    <source>
        <dbReference type="EMBL" id="GAA3703185.1"/>
    </source>
</evidence>
<proteinExistence type="predicted"/>
<name>A0ABP7DDX3_9MICO</name>
<dbReference type="InterPro" id="IPR036388">
    <property type="entry name" value="WH-like_DNA-bd_sf"/>
</dbReference>
<reference evidence="4" key="1">
    <citation type="journal article" date="2019" name="Int. J. Syst. Evol. Microbiol.">
        <title>The Global Catalogue of Microorganisms (GCM) 10K type strain sequencing project: providing services to taxonomists for standard genome sequencing and annotation.</title>
        <authorList>
            <consortium name="The Broad Institute Genomics Platform"/>
            <consortium name="The Broad Institute Genome Sequencing Center for Infectious Disease"/>
            <person name="Wu L."/>
            <person name="Ma J."/>
        </authorList>
    </citation>
    <scope>NUCLEOTIDE SEQUENCE [LARGE SCALE GENOMIC DNA]</scope>
    <source>
        <strain evidence="4">JCM 17125</strain>
    </source>
</reference>
<keyword evidence="4" id="KW-1185">Reference proteome</keyword>
<dbReference type="EMBL" id="BAABDC010000002">
    <property type="protein sequence ID" value="GAA3703185.1"/>
    <property type="molecule type" value="Genomic_DNA"/>
</dbReference>
<accession>A0ABP7DDX3</accession>
<feature type="domain" description="ANTAR" evidence="2">
    <location>
        <begin position="33"/>
        <end position="71"/>
    </location>
</feature>